<dbReference type="STRING" id="415747.SAMN03097708_02536"/>
<dbReference type="InterPro" id="IPR007402">
    <property type="entry name" value="DUF455"/>
</dbReference>
<dbReference type="InterPro" id="IPR011197">
    <property type="entry name" value="UCP012318"/>
</dbReference>
<gene>
    <name evidence="1" type="ORF">SAMN03097708_02536</name>
</gene>
<dbReference type="PIRSF" id="PIRSF012318">
    <property type="entry name" value="UCP012318"/>
    <property type="match status" value="1"/>
</dbReference>
<protein>
    <submittedName>
        <fullName evidence="1">Uncharacterized conserved protein, contains ferritin-like DUF455 domain</fullName>
    </submittedName>
</protein>
<dbReference type="PANTHER" id="PTHR42782">
    <property type="entry name" value="SI:CH73-314G15.3"/>
    <property type="match status" value="1"/>
</dbReference>
<reference evidence="1 2" key="1">
    <citation type="submission" date="2016-10" db="EMBL/GenBank/DDBJ databases">
        <authorList>
            <person name="de Groot N.N."/>
        </authorList>
    </citation>
    <scope>NUCLEOTIDE SEQUENCE [LARGE SCALE GENOMIC DNA]</scope>
    <source>
        <strain evidence="1 2">HLD2</strain>
    </source>
</reference>
<dbReference type="OrthoDB" id="9778629at2"/>
<dbReference type="AlphaFoldDB" id="A0A1G5QQA1"/>
<evidence type="ECO:0000313" key="1">
    <source>
        <dbReference type="EMBL" id="SCZ63710.1"/>
    </source>
</evidence>
<dbReference type="Pfam" id="PF04305">
    <property type="entry name" value="DUF455"/>
    <property type="match status" value="1"/>
</dbReference>
<organism evidence="1 2">
    <name type="scientific">Thiohalomonas denitrificans</name>
    <dbReference type="NCBI Taxonomy" id="415747"/>
    <lineage>
        <taxon>Bacteria</taxon>
        <taxon>Pseudomonadati</taxon>
        <taxon>Pseudomonadota</taxon>
        <taxon>Gammaproteobacteria</taxon>
        <taxon>Thiohalomonadales</taxon>
        <taxon>Thiohalomonadaceae</taxon>
        <taxon>Thiohalomonas</taxon>
    </lineage>
</organism>
<dbReference type="CDD" id="cd00657">
    <property type="entry name" value="Ferritin_like"/>
    <property type="match status" value="1"/>
</dbReference>
<keyword evidence="2" id="KW-1185">Reference proteome</keyword>
<sequence>MSETLFTAAKACLDACEADEKVACTQAAVEAWRAGELAGDEKSVPEPVGQPGRPLALKLVSPRDLPKRRPTTPEGRAVLFHALAHIEFNAINLAWDAAYRFRGMPRAFYDDWVRVAGEEAYHFTLLRDHLRGLGHVYGDFPGHNGLWEMAGKTAHDPLIRMALVPRCLEARGLDVTPGIKARLLEAGDAEGAALLDIILRDEIGHVAIGDHWFRFLCADRDLEPESTFRALIDEYMKSPLQGPFHREARRQAGFSEAELAYLEGSG</sequence>
<accession>A0A1G5QQA1</accession>
<dbReference type="RefSeq" id="WP_092997709.1">
    <property type="nucleotide sequence ID" value="NZ_FMWD01000007.1"/>
</dbReference>
<dbReference type="SUPFAM" id="SSF47240">
    <property type="entry name" value="Ferritin-like"/>
    <property type="match status" value="1"/>
</dbReference>
<proteinExistence type="predicted"/>
<dbReference type="Proteomes" id="UP000199648">
    <property type="component" value="Unassembled WGS sequence"/>
</dbReference>
<dbReference type="InterPro" id="IPR009078">
    <property type="entry name" value="Ferritin-like_SF"/>
</dbReference>
<evidence type="ECO:0000313" key="2">
    <source>
        <dbReference type="Proteomes" id="UP000199648"/>
    </source>
</evidence>
<dbReference type="PANTHER" id="PTHR42782:SF4">
    <property type="entry name" value="DUF455 DOMAIN-CONTAINING PROTEIN"/>
    <property type="match status" value="1"/>
</dbReference>
<dbReference type="EMBL" id="FMWD01000007">
    <property type="protein sequence ID" value="SCZ63710.1"/>
    <property type="molecule type" value="Genomic_DNA"/>
</dbReference>
<name>A0A1G5QQA1_9GAMM</name>